<evidence type="ECO:0000313" key="11">
    <source>
        <dbReference type="Proteomes" id="UP001447188"/>
    </source>
</evidence>
<keyword evidence="11" id="KW-1185">Reference proteome</keyword>
<evidence type="ECO:0008006" key="12">
    <source>
        <dbReference type="Google" id="ProtNLM"/>
    </source>
</evidence>
<dbReference type="InterPro" id="IPR036627">
    <property type="entry name" value="CobW-likC_sf"/>
</dbReference>
<comment type="catalytic activity">
    <reaction evidence="7">
        <text>GTP + H2O = GDP + phosphate + H(+)</text>
        <dbReference type="Rhea" id="RHEA:19669"/>
        <dbReference type="ChEBI" id="CHEBI:15377"/>
        <dbReference type="ChEBI" id="CHEBI:15378"/>
        <dbReference type="ChEBI" id="CHEBI:37565"/>
        <dbReference type="ChEBI" id="CHEBI:43474"/>
        <dbReference type="ChEBI" id="CHEBI:58189"/>
    </reaction>
    <physiologicalReaction direction="left-to-right" evidence="7">
        <dbReference type="Rhea" id="RHEA:19670"/>
    </physiologicalReaction>
</comment>
<dbReference type="SUPFAM" id="SSF52540">
    <property type="entry name" value="P-loop containing nucleoside triphosphate hydrolases"/>
    <property type="match status" value="1"/>
</dbReference>
<dbReference type="InterPro" id="IPR051316">
    <property type="entry name" value="Zinc-reg_GTPase_activator"/>
</dbReference>
<protein>
    <recommendedName>
        <fullName evidence="12">CobW C-terminal domain-containing protein</fullName>
    </recommendedName>
</protein>
<name>A0ABR3G5I0_9PEZI</name>
<keyword evidence="2" id="KW-0378">Hydrolase</keyword>
<dbReference type="Gene3D" id="3.30.1220.10">
    <property type="entry name" value="CobW-like, C-terminal domain"/>
    <property type="match status" value="1"/>
</dbReference>
<dbReference type="InterPro" id="IPR003495">
    <property type="entry name" value="CobW/HypB/UreG_nucleotide-bd"/>
</dbReference>
<dbReference type="InterPro" id="IPR011629">
    <property type="entry name" value="CobW-like_C"/>
</dbReference>
<evidence type="ECO:0000259" key="9">
    <source>
        <dbReference type="Pfam" id="PF07683"/>
    </source>
</evidence>
<dbReference type="PANTHER" id="PTHR13748">
    <property type="entry name" value="COBW-RELATED"/>
    <property type="match status" value="1"/>
</dbReference>
<keyword evidence="5" id="KW-0143">Chaperone</keyword>
<evidence type="ECO:0000256" key="3">
    <source>
        <dbReference type="ARBA" id="ARBA00022833"/>
    </source>
</evidence>
<gene>
    <name evidence="10" type="ORF">Q9L58_009939</name>
</gene>
<feature type="domain" description="CobW/HypB/UreG nucleotide-binding" evidence="8">
    <location>
        <begin position="31"/>
        <end position="229"/>
    </location>
</feature>
<keyword evidence="4" id="KW-0342">GTP-binding</keyword>
<evidence type="ECO:0000256" key="5">
    <source>
        <dbReference type="ARBA" id="ARBA00023186"/>
    </source>
</evidence>
<evidence type="ECO:0000256" key="7">
    <source>
        <dbReference type="ARBA" id="ARBA00049117"/>
    </source>
</evidence>
<dbReference type="InterPro" id="IPR027417">
    <property type="entry name" value="P-loop_NTPase"/>
</dbReference>
<evidence type="ECO:0000256" key="6">
    <source>
        <dbReference type="ARBA" id="ARBA00034320"/>
    </source>
</evidence>
<accession>A0ABR3G5I0</accession>
<evidence type="ECO:0000256" key="1">
    <source>
        <dbReference type="ARBA" id="ARBA00022741"/>
    </source>
</evidence>
<dbReference type="SUPFAM" id="SSF90002">
    <property type="entry name" value="Hypothetical protein YjiA, C-terminal domain"/>
    <property type="match status" value="1"/>
</dbReference>
<dbReference type="Pfam" id="PF02492">
    <property type="entry name" value="cobW"/>
    <property type="match status" value="1"/>
</dbReference>
<feature type="domain" description="CobW C-terminal" evidence="9">
    <location>
        <begin position="313"/>
        <end position="380"/>
    </location>
</feature>
<evidence type="ECO:0000259" key="8">
    <source>
        <dbReference type="Pfam" id="PF02492"/>
    </source>
</evidence>
<evidence type="ECO:0000313" key="10">
    <source>
        <dbReference type="EMBL" id="KAL0631207.1"/>
    </source>
</evidence>
<dbReference type="CDD" id="cd03112">
    <property type="entry name" value="CobW-like"/>
    <property type="match status" value="1"/>
</dbReference>
<keyword evidence="1" id="KW-0547">Nucleotide-binding</keyword>
<dbReference type="Proteomes" id="UP001447188">
    <property type="component" value="Unassembled WGS sequence"/>
</dbReference>
<dbReference type="PANTHER" id="PTHR13748:SF31">
    <property type="entry name" value="ZINC-REGULATED GTPASE METALLOPROTEIN ACTIVATOR 1A-RELATED"/>
    <property type="match status" value="1"/>
</dbReference>
<reference evidence="10 11" key="1">
    <citation type="submission" date="2024-02" db="EMBL/GenBank/DDBJ databases">
        <title>Discinaceae phylogenomics.</title>
        <authorList>
            <person name="Dirks A.C."/>
            <person name="James T.Y."/>
        </authorList>
    </citation>
    <scope>NUCLEOTIDE SEQUENCE [LARGE SCALE GENOMIC DNA]</scope>
    <source>
        <strain evidence="10 11">ACD0624</strain>
    </source>
</reference>
<comment type="similarity">
    <text evidence="6">Belongs to the SIMIBI class G3E GTPase family. ZNG1 subfamily.</text>
</comment>
<evidence type="ECO:0000256" key="4">
    <source>
        <dbReference type="ARBA" id="ARBA00023134"/>
    </source>
</evidence>
<comment type="caution">
    <text evidence="10">The sequence shown here is derived from an EMBL/GenBank/DDBJ whole genome shotgun (WGS) entry which is preliminary data.</text>
</comment>
<keyword evidence="3" id="KW-0862">Zinc</keyword>
<dbReference type="Pfam" id="PF07683">
    <property type="entry name" value="CobW_C"/>
    <property type="match status" value="1"/>
</dbReference>
<evidence type="ECO:0000256" key="2">
    <source>
        <dbReference type="ARBA" id="ARBA00022801"/>
    </source>
</evidence>
<dbReference type="Gene3D" id="3.40.50.300">
    <property type="entry name" value="P-loop containing nucleotide triphosphate hydrolases"/>
    <property type="match status" value="1"/>
</dbReference>
<dbReference type="EMBL" id="JBBBZM010000282">
    <property type="protein sequence ID" value="KAL0631207.1"/>
    <property type="molecule type" value="Genomic_DNA"/>
</dbReference>
<sequence length="386" mass="42767">MGLNFDDDDDEAPILVDSSDIPQVGVIGKVPITIVTGYLGAGKTTLLNYILAEQHSKRIAVILNEFGDSVDIEKSLTIQTDGQQVEEWLELANGCEDIHVSVAPDTGVAAIENLMERRGKFDYILLETTGLADPGNIAPLFWLDDGLGSSICLDGIVTLVDAANILRSLDDKTVLPGEDRKEDEQTTTTAHLQISHADVIVVNKADLVTEEQLEEVKSRIAGINGLARILVTERGKVDKLEEWLLDLKAYEDVGTLRTNVKSTLDPTISTISLELPLLDQRGLDLLDLWLRSLLWEGEVPFPPQPQAEERSEKMKPPTLDIHRLKGKLVMRSGKKQLIQGVREVFEIFDAPNQETEDHVNGKLVLIGRGLRDVDLRRSLEWFISQG</sequence>
<organism evidence="10 11">
    <name type="scientific">Discina gigas</name>
    <dbReference type="NCBI Taxonomy" id="1032678"/>
    <lineage>
        <taxon>Eukaryota</taxon>
        <taxon>Fungi</taxon>
        <taxon>Dikarya</taxon>
        <taxon>Ascomycota</taxon>
        <taxon>Pezizomycotina</taxon>
        <taxon>Pezizomycetes</taxon>
        <taxon>Pezizales</taxon>
        <taxon>Discinaceae</taxon>
        <taxon>Discina</taxon>
    </lineage>
</organism>
<proteinExistence type="inferred from homology"/>